<reference evidence="2" key="1">
    <citation type="journal article" date="2022" name="Int. J. Mol. Sci.">
        <title>Draft Genome of Tanacetum Coccineum: Genomic Comparison of Closely Related Tanacetum-Family Plants.</title>
        <authorList>
            <person name="Yamashiro T."/>
            <person name="Shiraishi A."/>
            <person name="Nakayama K."/>
            <person name="Satake H."/>
        </authorList>
    </citation>
    <scope>NUCLEOTIDE SEQUENCE</scope>
</reference>
<organism evidence="2 3">
    <name type="scientific">Tanacetum coccineum</name>
    <dbReference type="NCBI Taxonomy" id="301880"/>
    <lineage>
        <taxon>Eukaryota</taxon>
        <taxon>Viridiplantae</taxon>
        <taxon>Streptophyta</taxon>
        <taxon>Embryophyta</taxon>
        <taxon>Tracheophyta</taxon>
        <taxon>Spermatophyta</taxon>
        <taxon>Magnoliopsida</taxon>
        <taxon>eudicotyledons</taxon>
        <taxon>Gunneridae</taxon>
        <taxon>Pentapetalae</taxon>
        <taxon>asterids</taxon>
        <taxon>campanulids</taxon>
        <taxon>Asterales</taxon>
        <taxon>Asteraceae</taxon>
        <taxon>Asteroideae</taxon>
        <taxon>Anthemideae</taxon>
        <taxon>Anthemidinae</taxon>
        <taxon>Tanacetum</taxon>
    </lineage>
</organism>
<feature type="signal peptide" evidence="1">
    <location>
        <begin position="1"/>
        <end position="18"/>
    </location>
</feature>
<dbReference type="Proteomes" id="UP001151760">
    <property type="component" value="Unassembled WGS sequence"/>
</dbReference>
<keyword evidence="3" id="KW-1185">Reference proteome</keyword>
<evidence type="ECO:0000313" key="3">
    <source>
        <dbReference type="Proteomes" id="UP001151760"/>
    </source>
</evidence>
<keyword evidence="1" id="KW-0732">Signal</keyword>
<accession>A0ABQ5I3Y0</accession>
<sequence>MRTMVSILVIDLLRKALGNYPVIQHIRLSYLQSGKDFWQSDNPDHKCSTNAVGNCPIQTNVVHEEMNEFGTRIKKREQEKGDVLTWSAIKLSWDPGPLSENMCSLLSLRHWHYRSRSKREATTITTSLPEITPFIALQLRVARLEQEMSEVKKTDHSTDVLASIKSQVPTVVDKYLGTKLDDASYIV</sequence>
<protein>
    <submittedName>
        <fullName evidence="2">Uncharacterized protein</fullName>
    </submittedName>
</protein>
<evidence type="ECO:0000313" key="2">
    <source>
        <dbReference type="EMBL" id="GJT94839.1"/>
    </source>
</evidence>
<gene>
    <name evidence="2" type="ORF">Tco_1090357</name>
</gene>
<proteinExistence type="predicted"/>
<name>A0ABQ5I3Y0_9ASTR</name>
<evidence type="ECO:0000256" key="1">
    <source>
        <dbReference type="SAM" id="SignalP"/>
    </source>
</evidence>
<dbReference type="EMBL" id="BQNB010020333">
    <property type="protein sequence ID" value="GJT94839.1"/>
    <property type="molecule type" value="Genomic_DNA"/>
</dbReference>
<reference evidence="2" key="2">
    <citation type="submission" date="2022-01" db="EMBL/GenBank/DDBJ databases">
        <authorList>
            <person name="Yamashiro T."/>
            <person name="Shiraishi A."/>
            <person name="Satake H."/>
            <person name="Nakayama K."/>
        </authorList>
    </citation>
    <scope>NUCLEOTIDE SEQUENCE</scope>
</reference>
<comment type="caution">
    <text evidence="2">The sequence shown here is derived from an EMBL/GenBank/DDBJ whole genome shotgun (WGS) entry which is preliminary data.</text>
</comment>
<feature type="chain" id="PRO_5047243736" evidence="1">
    <location>
        <begin position="19"/>
        <end position="187"/>
    </location>
</feature>